<name>A0A5C1Q8P7_9SPIO</name>
<proteinExistence type="predicted"/>
<organism evidence="3 4">
    <name type="scientific">Thiospirochaeta perfilievii</name>
    <dbReference type="NCBI Taxonomy" id="252967"/>
    <lineage>
        <taxon>Bacteria</taxon>
        <taxon>Pseudomonadati</taxon>
        <taxon>Spirochaetota</taxon>
        <taxon>Spirochaetia</taxon>
        <taxon>Spirochaetales</taxon>
        <taxon>Spirochaetaceae</taxon>
        <taxon>Thiospirochaeta</taxon>
    </lineage>
</organism>
<dbReference type="PANTHER" id="PTHR43228">
    <property type="entry name" value="TWO-COMPONENT RESPONSE REGULATOR"/>
    <property type="match status" value="1"/>
</dbReference>
<evidence type="ECO:0000256" key="1">
    <source>
        <dbReference type="PROSITE-ProRule" id="PRU00169"/>
    </source>
</evidence>
<keyword evidence="4" id="KW-1185">Reference proteome</keyword>
<reference evidence="3 4" key="1">
    <citation type="submission" date="2019-02" db="EMBL/GenBank/DDBJ databases">
        <authorList>
            <person name="Fomenkov A."/>
            <person name="Dubinina G."/>
            <person name="Grabovich M."/>
            <person name="Vincze T."/>
            <person name="Roberts R.J."/>
        </authorList>
    </citation>
    <scope>NUCLEOTIDE SEQUENCE [LARGE SCALE GENOMIC DNA]</scope>
    <source>
        <strain evidence="3 4">P</strain>
    </source>
</reference>
<protein>
    <submittedName>
        <fullName evidence="3">Response regulator</fullName>
    </submittedName>
</protein>
<dbReference type="KEGG" id="sper:EW093_03475"/>
<gene>
    <name evidence="3" type="ORF">EW093_03475</name>
</gene>
<dbReference type="Gene3D" id="3.40.50.2300">
    <property type="match status" value="1"/>
</dbReference>
<sequence>MRRVLIVDDIPFIRSVIKDILIAGDFGVVGEASDGAQALAMYKAVKPDVVLLDINMPVLDGIETLKRIKKINKEAIIIMCSSLGDQENIVNAISLGAKDFVVKPFRKERILSALEKAIL</sequence>
<evidence type="ECO:0000313" key="3">
    <source>
        <dbReference type="EMBL" id="QEN03797.1"/>
    </source>
</evidence>
<dbReference type="RefSeq" id="WP_149567055.1">
    <property type="nucleotide sequence ID" value="NZ_CP035807.1"/>
</dbReference>
<feature type="modified residue" description="4-aspartylphosphate" evidence="1">
    <location>
        <position position="53"/>
    </location>
</feature>
<dbReference type="GO" id="GO:0000160">
    <property type="term" value="P:phosphorelay signal transduction system"/>
    <property type="evidence" value="ECO:0007669"/>
    <property type="project" value="InterPro"/>
</dbReference>
<evidence type="ECO:0000259" key="2">
    <source>
        <dbReference type="PROSITE" id="PS50110"/>
    </source>
</evidence>
<accession>A0A5C1Q8P7</accession>
<dbReference type="Proteomes" id="UP000323824">
    <property type="component" value="Chromosome"/>
</dbReference>
<dbReference type="AlphaFoldDB" id="A0A5C1Q8P7"/>
<dbReference type="SMART" id="SM00448">
    <property type="entry name" value="REC"/>
    <property type="match status" value="1"/>
</dbReference>
<reference evidence="3 4" key="2">
    <citation type="submission" date="2019-09" db="EMBL/GenBank/DDBJ databases">
        <title>Complete Genome Sequence and Methylome Analysis of free living Spirochaetas.</title>
        <authorList>
            <person name="Leshcheva N."/>
            <person name="Mikheeva N."/>
        </authorList>
    </citation>
    <scope>NUCLEOTIDE SEQUENCE [LARGE SCALE GENOMIC DNA]</scope>
    <source>
        <strain evidence="3 4">P</strain>
    </source>
</reference>
<keyword evidence="1" id="KW-0597">Phosphoprotein</keyword>
<dbReference type="InterPro" id="IPR011006">
    <property type="entry name" value="CheY-like_superfamily"/>
</dbReference>
<dbReference type="InterPro" id="IPR001789">
    <property type="entry name" value="Sig_transdc_resp-reg_receiver"/>
</dbReference>
<dbReference type="PANTHER" id="PTHR43228:SF1">
    <property type="entry name" value="TWO-COMPONENT RESPONSE REGULATOR ARR22"/>
    <property type="match status" value="1"/>
</dbReference>
<dbReference type="InterPro" id="IPR052048">
    <property type="entry name" value="ST_Response_Regulator"/>
</dbReference>
<dbReference type="PROSITE" id="PS50110">
    <property type="entry name" value="RESPONSE_REGULATORY"/>
    <property type="match status" value="1"/>
</dbReference>
<dbReference type="SUPFAM" id="SSF52172">
    <property type="entry name" value="CheY-like"/>
    <property type="match status" value="1"/>
</dbReference>
<dbReference type="EMBL" id="CP035807">
    <property type="protein sequence ID" value="QEN03797.1"/>
    <property type="molecule type" value="Genomic_DNA"/>
</dbReference>
<feature type="domain" description="Response regulatory" evidence="2">
    <location>
        <begin position="3"/>
        <end position="118"/>
    </location>
</feature>
<evidence type="ECO:0000313" key="4">
    <source>
        <dbReference type="Proteomes" id="UP000323824"/>
    </source>
</evidence>
<dbReference type="OrthoDB" id="9790669at2"/>
<dbReference type="Pfam" id="PF00072">
    <property type="entry name" value="Response_reg"/>
    <property type="match status" value="1"/>
</dbReference>